<keyword evidence="7" id="KW-1185">Reference proteome</keyword>
<dbReference type="NCBIfam" id="TIGR00787">
    <property type="entry name" value="dctP"/>
    <property type="match status" value="1"/>
</dbReference>
<accession>A0A942E338</accession>
<dbReference type="PIRSF" id="PIRSF006470">
    <property type="entry name" value="DctB"/>
    <property type="match status" value="1"/>
</dbReference>
<evidence type="ECO:0000256" key="1">
    <source>
        <dbReference type="ARBA" id="ARBA00004196"/>
    </source>
</evidence>
<feature type="signal peptide" evidence="5">
    <location>
        <begin position="1"/>
        <end position="21"/>
    </location>
</feature>
<evidence type="ECO:0000256" key="3">
    <source>
        <dbReference type="ARBA" id="ARBA00022448"/>
    </source>
</evidence>
<dbReference type="Gene3D" id="3.40.190.170">
    <property type="entry name" value="Bacterial extracellular solute-binding protein, family 7"/>
    <property type="match status" value="1"/>
</dbReference>
<organism evidence="6 7">
    <name type="scientific">Pseudaminobacter soli</name>
    <name type="common">ex Zhang et al. 2022</name>
    <dbReference type="NCBI Taxonomy" id="2831468"/>
    <lineage>
        <taxon>Bacteria</taxon>
        <taxon>Pseudomonadati</taxon>
        <taxon>Pseudomonadota</taxon>
        <taxon>Alphaproteobacteria</taxon>
        <taxon>Hyphomicrobiales</taxon>
        <taxon>Phyllobacteriaceae</taxon>
        <taxon>Pseudaminobacter</taxon>
    </lineage>
</organism>
<dbReference type="RefSeq" id="WP_188257799.1">
    <property type="nucleotide sequence ID" value="NZ_JABVCF010000022.1"/>
</dbReference>
<sequence length="318" mass="34340">MKKTWIAAALAAVTVASAAQAEVSLRIGGAGSDSSPDTQAMKVFKEKLETALGSGISIELFPNSHLGTVDEMVEQVKGGVLECMYESVGVLGSFHPAANIEGVAYVYHDVDHFFRIWRSEVGQEILDSIASEAGFRVIGPAFHGFRQVLVNRPVEKVEDLAGVKLRAPGIPAYIESIRALGANPATVAFEEVYSALQSNVVDGVEQPLTAIKDKRFHEVVKHLVLTNHMAETMGFMCNADWFAGLDEATRSAMEKAAADSADWYRTYTDDSQSALLDELVAEGVTVHRPDLAPFIAKAADASYDPELKPVIDSVRSVK</sequence>
<evidence type="ECO:0000256" key="5">
    <source>
        <dbReference type="SAM" id="SignalP"/>
    </source>
</evidence>
<feature type="chain" id="PRO_5038003544" evidence="5">
    <location>
        <begin position="22"/>
        <end position="318"/>
    </location>
</feature>
<dbReference type="InterPro" id="IPR004682">
    <property type="entry name" value="TRAP_DctP"/>
</dbReference>
<dbReference type="Proteomes" id="UP000680348">
    <property type="component" value="Unassembled WGS sequence"/>
</dbReference>
<proteinExistence type="inferred from homology"/>
<dbReference type="GO" id="GO:0055085">
    <property type="term" value="P:transmembrane transport"/>
    <property type="evidence" value="ECO:0007669"/>
    <property type="project" value="InterPro"/>
</dbReference>
<dbReference type="PANTHER" id="PTHR33376:SF4">
    <property type="entry name" value="SIALIC ACID-BINDING PERIPLASMIC PROTEIN SIAP"/>
    <property type="match status" value="1"/>
</dbReference>
<name>A0A942E338_9HYPH</name>
<keyword evidence="3" id="KW-0813">Transport</keyword>
<dbReference type="InterPro" id="IPR038404">
    <property type="entry name" value="TRAP_DctP_sf"/>
</dbReference>
<comment type="subcellular location">
    <subcellularLocation>
        <location evidence="1">Cell envelope</location>
    </subcellularLocation>
</comment>
<dbReference type="InterPro" id="IPR018389">
    <property type="entry name" value="DctP_fam"/>
</dbReference>
<evidence type="ECO:0000313" key="7">
    <source>
        <dbReference type="Proteomes" id="UP000680348"/>
    </source>
</evidence>
<dbReference type="AlphaFoldDB" id="A0A942E338"/>
<evidence type="ECO:0000256" key="4">
    <source>
        <dbReference type="ARBA" id="ARBA00022729"/>
    </source>
</evidence>
<evidence type="ECO:0000256" key="2">
    <source>
        <dbReference type="ARBA" id="ARBA00009023"/>
    </source>
</evidence>
<keyword evidence="4 5" id="KW-0732">Signal</keyword>
<comment type="similarity">
    <text evidence="2">Belongs to the bacterial solute-binding protein 7 family.</text>
</comment>
<dbReference type="NCBIfam" id="NF037995">
    <property type="entry name" value="TRAP_S1"/>
    <property type="match status" value="1"/>
</dbReference>
<dbReference type="GO" id="GO:0030288">
    <property type="term" value="C:outer membrane-bounded periplasmic space"/>
    <property type="evidence" value="ECO:0007669"/>
    <property type="project" value="InterPro"/>
</dbReference>
<comment type="caution">
    <text evidence="6">The sequence shown here is derived from an EMBL/GenBank/DDBJ whole genome shotgun (WGS) entry which is preliminary data.</text>
</comment>
<gene>
    <name evidence="6" type="ORF">KEU06_26980</name>
</gene>
<protein>
    <submittedName>
        <fullName evidence="6">TRAP transporter substrate-binding protein</fullName>
    </submittedName>
</protein>
<dbReference type="Pfam" id="PF03480">
    <property type="entry name" value="DctP"/>
    <property type="match status" value="1"/>
</dbReference>
<dbReference type="CDD" id="cd13603">
    <property type="entry name" value="PBP2_TRAP_Siap_TeaA_like"/>
    <property type="match status" value="1"/>
</dbReference>
<reference evidence="6" key="1">
    <citation type="submission" date="2021-04" db="EMBL/GenBank/DDBJ databases">
        <title>Pseudaminobacter soli sp. nov., isolated from paddy soil contaminated by heavy metals.</title>
        <authorList>
            <person name="Zhang K."/>
        </authorList>
    </citation>
    <scope>NUCLEOTIDE SEQUENCE</scope>
    <source>
        <strain evidence="6">19-2017</strain>
    </source>
</reference>
<dbReference type="EMBL" id="JAGWCR010000022">
    <property type="protein sequence ID" value="MBS3652243.1"/>
    <property type="molecule type" value="Genomic_DNA"/>
</dbReference>
<dbReference type="PANTHER" id="PTHR33376">
    <property type="match status" value="1"/>
</dbReference>
<evidence type="ECO:0000313" key="6">
    <source>
        <dbReference type="EMBL" id="MBS3652243.1"/>
    </source>
</evidence>